<gene>
    <name evidence="1" type="ORF">HaLaN_32285</name>
</gene>
<accession>A0A6A0AK57</accession>
<evidence type="ECO:0000313" key="1">
    <source>
        <dbReference type="EMBL" id="GFH32978.1"/>
    </source>
</evidence>
<dbReference type="AlphaFoldDB" id="A0A6A0AK57"/>
<protein>
    <submittedName>
        <fullName evidence="1">Uncharacterized protein</fullName>
    </submittedName>
</protein>
<proteinExistence type="predicted"/>
<keyword evidence="2" id="KW-1185">Reference proteome</keyword>
<dbReference type="EMBL" id="BLLF01007497">
    <property type="protein sequence ID" value="GFH32978.1"/>
    <property type="molecule type" value="Genomic_DNA"/>
</dbReference>
<organism evidence="1 2">
    <name type="scientific">Haematococcus lacustris</name>
    <name type="common">Green alga</name>
    <name type="synonym">Haematococcus pluvialis</name>
    <dbReference type="NCBI Taxonomy" id="44745"/>
    <lineage>
        <taxon>Eukaryota</taxon>
        <taxon>Viridiplantae</taxon>
        <taxon>Chlorophyta</taxon>
        <taxon>core chlorophytes</taxon>
        <taxon>Chlorophyceae</taxon>
        <taxon>CS clade</taxon>
        <taxon>Chlamydomonadales</taxon>
        <taxon>Haematococcaceae</taxon>
        <taxon>Haematococcus</taxon>
    </lineage>
</organism>
<reference evidence="1 2" key="1">
    <citation type="submission" date="2020-02" db="EMBL/GenBank/DDBJ databases">
        <title>Draft genome sequence of Haematococcus lacustris strain NIES-144.</title>
        <authorList>
            <person name="Morimoto D."/>
            <person name="Nakagawa S."/>
            <person name="Yoshida T."/>
            <person name="Sawayama S."/>
        </authorList>
    </citation>
    <scope>NUCLEOTIDE SEQUENCE [LARGE SCALE GENOMIC DNA]</scope>
    <source>
        <strain evidence="1 2">NIES-144</strain>
    </source>
</reference>
<comment type="caution">
    <text evidence="1">The sequence shown here is derived from an EMBL/GenBank/DDBJ whole genome shotgun (WGS) entry which is preliminary data.</text>
</comment>
<sequence length="105" mass="11134">VVLRDVGVVALSPGGRRGPNWVHGLGGGLRARLQRPLLVAPCRGCRRRRGSLLPPLPELQVQVEIPELSVALTDSDYSLMLSVLAANFSEPGPPLPAGLAALNRK</sequence>
<feature type="non-terminal residue" evidence="1">
    <location>
        <position position="105"/>
    </location>
</feature>
<name>A0A6A0AK57_HAELA</name>
<evidence type="ECO:0000313" key="2">
    <source>
        <dbReference type="Proteomes" id="UP000485058"/>
    </source>
</evidence>
<feature type="non-terminal residue" evidence="1">
    <location>
        <position position="1"/>
    </location>
</feature>
<dbReference type="Proteomes" id="UP000485058">
    <property type="component" value="Unassembled WGS sequence"/>
</dbReference>